<dbReference type="GO" id="GO:0006979">
    <property type="term" value="P:response to oxidative stress"/>
    <property type="evidence" value="ECO:0007669"/>
    <property type="project" value="InterPro"/>
</dbReference>
<dbReference type="InterPro" id="IPR019791">
    <property type="entry name" value="Haem_peroxidase_animal"/>
</dbReference>
<dbReference type="Gene3D" id="2.60.60.40">
    <property type="match status" value="2"/>
</dbReference>
<dbReference type="Pfam" id="PF03098">
    <property type="entry name" value="An_peroxidase"/>
    <property type="match status" value="1"/>
</dbReference>
<dbReference type="PANTHER" id="PTHR11475:SF4">
    <property type="entry name" value="CHORION PEROXIDASE"/>
    <property type="match status" value="1"/>
</dbReference>
<feature type="domain" description="Carbohydrate binding module xylan-binding" evidence="6">
    <location>
        <begin position="252"/>
        <end position="344"/>
    </location>
</feature>
<evidence type="ECO:0000259" key="6">
    <source>
        <dbReference type="Pfam" id="PF16841"/>
    </source>
</evidence>
<dbReference type="EMBL" id="CP042914">
    <property type="protein sequence ID" value="QEG39806.1"/>
    <property type="molecule type" value="Genomic_DNA"/>
</dbReference>
<protein>
    <submittedName>
        <fullName evidence="7">Peroxidase</fullName>
    </submittedName>
</protein>
<accession>A0A5B9QS01</accession>
<sequence>MRRVLKKLLRRPLADLTASTSVHWQTAELEPRLMLAADAGACVGEAVTAEAAEIAQAVPGTQANETCDGSRAGDGSQAAAQHQATQIVLVDAAVSDFQQLAEHLPADAELLLLDADLDGVQQISDALRGRSGVRTIHLLTHGEAGAIRLGSQLLDQPTLLEQADAIRGWSTSLTDGADILLYGCQTAAGDNGAAFIRALADLTGADVAASTDITGHAALGGDWDLERQTGTIESALVFDASALESYQGTLPISIRAAGATGRESMALQIDGVTVQTWDNIGGDYDAGQFETFHYDAAEGVSADRIRVAFTNDQYIPGRLDRNLRVDSITVDRQTLQAEAPTVFSTGTWEHGAITSGFKRSEFLHADGYFQFAADEQQPTEEGSLLKIRAAGDTGREAMELRIDGQTVQTWDRVGGNAGRGRFRTFTYQADETITADRVQIAFTNDFYVEGRVDRNLRVDSLEIDGRQYQTEAPEVFSTGTWLSDEVGIAAGYAQSEYLHADGYFQYAADTVSEYRSIDGSGNNLQSQQYGAAGEPLLRSVTPAYADGIAAPAGQDRPSPREVSNIVVAQEGSILNDRQLSDMVWQWGQFIDHDITLTPVDEDDHFDVPIPERDPYFDPAGTGTVTLPLPRSTAADGTGTDTSNPRQQVNVNTAFIDGSMIYGSDAERAAALRMHEGGRLATSDGDLLPYNTAGLENAETNSPDHFLAGDIRANEQAGLTAMHTLWVREHNHWADKIAAADPTLSDEDIYQQARQIVIGEIQAITLNEYLPALLGRHAIDTFQGYDATVDPGISNLFATAGFRYGHSTLSSTVLRLDNDGNEIAAGNLSLAEAFFSPHLIAEEGIDSLLKGLSSQVSQEIDPYVIDDVRNFLFGPPGAGGLDLASLNIQRGREHGLPDYNTVREQLGLQRVECFADITSDVQLQQRLEAAYGSVDNIDVWVGTLAEDHLPGGSVGELLGTVIVDQFQRLRDGDRLWYQETFSGQQLQHIERTRLSDVIERNTDLTSLQRNVFFVPDNNSRLV</sequence>
<keyword evidence="7" id="KW-0575">Peroxidase</keyword>
<evidence type="ECO:0000256" key="4">
    <source>
        <dbReference type="SAM" id="MobiDB-lite"/>
    </source>
</evidence>
<feature type="region of interest" description="Disordered" evidence="4">
    <location>
        <begin position="622"/>
        <end position="645"/>
    </location>
</feature>
<keyword evidence="2" id="KW-0964">Secreted</keyword>
<dbReference type="GO" id="GO:0020037">
    <property type="term" value="F:heme binding"/>
    <property type="evidence" value="ECO:0007669"/>
    <property type="project" value="InterPro"/>
</dbReference>
<dbReference type="PRINTS" id="PR00457">
    <property type="entry name" value="ANPEROXIDASE"/>
</dbReference>
<dbReference type="CDD" id="cd09822">
    <property type="entry name" value="peroxinectin_like_bacterial"/>
    <property type="match status" value="1"/>
</dbReference>
<evidence type="ECO:0000313" key="8">
    <source>
        <dbReference type="Proteomes" id="UP000325286"/>
    </source>
</evidence>
<dbReference type="Pfam" id="PF16841">
    <property type="entry name" value="CBM60"/>
    <property type="match status" value="2"/>
</dbReference>
<dbReference type="SUPFAM" id="SSF48113">
    <property type="entry name" value="Heme-dependent peroxidases"/>
    <property type="match status" value="1"/>
</dbReference>
<dbReference type="InterPro" id="IPR010255">
    <property type="entry name" value="Haem_peroxidase_sf"/>
</dbReference>
<evidence type="ECO:0000256" key="3">
    <source>
        <dbReference type="ARBA" id="ARBA00023180"/>
    </source>
</evidence>
<evidence type="ECO:0000256" key="1">
    <source>
        <dbReference type="ARBA" id="ARBA00004613"/>
    </source>
</evidence>
<evidence type="ECO:0000259" key="5">
    <source>
        <dbReference type="Pfam" id="PF14252"/>
    </source>
</evidence>
<feature type="domain" description="DUF4347" evidence="5">
    <location>
        <begin position="87"/>
        <end position="250"/>
    </location>
</feature>
<dbReference type="InterPro" id="IPR025592">
    <property type="entry name" value="DUF4347"/>
</dbReference>
<keyword evidence="7" id="KW-0560">Oxidoreductase</keyword>
<dbReference type="InterPro" id="IPR031768">
    <property type="entry name" value="CBM60_xylan-bd"/>
</dbReference>
<evidence type="ECO:0000256" key="2">
    <source>
        <dbReference type="ARBA" id="ARBA00022525"/>
    </source>
</evidence>
<evidence type="ECO:0000313" key="7">
    <source>
        <dbReference type="EMBL" id="QEG39806.1"/>
    </source>
</evidence>
<feature type="domain" description="Carbohydrate binding module xylan-binding" evidence="6">
    <location>
        <begin position="385"/>
        <end position="477"/>
    </location>
</feature>
<keyword evidence="3" id="KW-0325">Glycoprotein</keyword>
<organism evidence="7 8">
    <name type="scientific">Roseimaritima ulvae</name>
    <dbReference type="NCBI Taxonomy" id="980254"/>
    <lineage>
        <taxon>Bacteria</taxon>
        <taxon>Pseudomonadati</taxon>
        <taxon>Planctomycetota</taxon>
        <taxon>Planctomycetia</taxon>
        <taxon>Pirellulales</taxon>
        <taxon>Pirellulaceae</taxon>
        <taxon>Roseimaritima</taxon>
    </lineage>
</organism>
<dbReference type="InterPro" id="IPR037120">
    <property type="entry name" value="Haem_peroxidase_sf_animal"/>
</dbReference>
<dbReference type="RefSeq" id="WP_068134236.1">
    <property type="nucleotide sequence ID" value="NZ_LWSJ01000038.1"/>
</dbReference>
<dbReference type="Gene3D" id="1.10.640.10">
    <property type="entry name" value="Haem peroxidase domain superfamily, animal type"/>
    <property type="match status" value="1"/>
</dbReference>
<proteinExistence type="predicted"/>
<dbReference type="AlphaFoldDB" id="A0A5B9QS01"/>
<name>A0A5B9QS01_9BACT</name>
<gene>
    <name evidence="7" type="ORF">UC8_18050</name>
</gene>
<dbReference type="PROSITE" id="PS50292">
    <property type="entry name" value="PEROXIDASE_3"/>
    <property type="match status" value="1"/>
</dbReference>
<dbReference type="Proteomes" id="UP000325286">
    <property type="component" value="Chromosome"/>
</dbReference>
<comment type="subcellular location">
    <subcellularLocation>
        <location evidence="1">Secreted</location>
    </subcellularLocation>
</comment>
<dbReference type="GO" id="GO:0004601">
    <property type="term" value="F:peroxidase activity"/>
    <property type="evidence" value="ECO:0007669"/>
    <property type="project" value="UniProtKB-KW"/>
</dbReference>
<dbReference type="Pfam" id="PF14252">
    <property type="entry name" value="DUF4347"/>
    <property type="match status" value="1"/>
</dbReference>
<dbReference type="KEGG" id="rul:UC8_18050"/>
<reference evidence="7 8" key="1">
    <citation type="submission" date="2019-08" db="EMBL/GenBank/DDBJ databases">
        <title>Deep-cultivation of Planctomycetes and their phenomic and genomic characterization uncovers novel biology.</title>
        <authorList>
            <person name="Wiegand S."/>
            <person name="Jogler M."/>
            <person name="Boedeker C."/>
            <person name="Pinto D."/>
            <person name="Vollmers J."/>
            <person name="Rivas-Marin E."/>
            <person name="Kohn T."/>
            <person name="Peeters S.H."/>
            <person name="Heuer A."/>
            <person name="Rast P."/>
            <person name="Oberbeckmann S."/>
            <person name="Bunk B."/>
            <person name="Jeske O."/>
            <person name="Meyerdierks A."/>
            <person name="Storesund J.E."/>
            <person name="Kallscheuer N."/>
            <person name="Luecker S."/>
            <person name="Lage O.M."/>
            <person name="Pohl T."/>
            <person name="Merkel B.J."/>
            <person name="Hornburger P."/>
            <person name="Mueller R.-W."/>
            <person name="Bruemmer F."/>
            <person name="Labrenz M."/>
            <person name="Spormann A.M."/>
            <person name="Op den Camp H."/>
            <person name="Overmann J."/>
            <person name="Amann R."/>
            <person name="Jetten M.S.M."/>
            <person name="Mascher T."/>
            <person name="Medema M.H."/>
            <person name="Devos D.P."/>
            <person name="Kaster A.-K."/>
            <person name="Ovreas L."/>
            <person name="Rohde M."/>
            <person name="Galperin M.Y."/>
            <person name="Jogler C."/>
        </authorList>
    </citation>
    <scope>NUCLEOTIDE SEQUENCE [LARGE SCALE GENOMIC DNA]</scope>
    <source>
        <strain evidence="7 8">UC8</strain>
    </source>
</reference>
<keyword evidence="8" id="KW-1185">Reference proteome</keyword>
<dbReference type="GO" id="GO:0005576">
    <property type="term" value="C:extracellular region"/>
    <property type="evidence" value="ECO:0007669"/>
    <property type="project" value="UniProtKB-SubCell"/>
</dbReference>
<dbReference type="PANTHER" id="PTHR11475">
    <property type="entry name" value="OXIDASE/PEROXIDASE"/>
    <property type="match status" value="1"/>
</dbReference>